<keyword evidence="3" id="KW-0238">DNA-binding</keyword>
<feature type="domain" description="RecA family profile 2" evidence="7">
    <location>
        <begin position="279"/>
        <end position="342"/>
    </location>
</feature>
<dbReference type="GO" id="GO:0000150">
    <property type="term" value="F:DNA strand exchange activity"/>
    <property type="evidence" value="ECO:0007669"/>
    <property type="project" value="TreeGrafter"/>
</dbReference>
<dbReference type="Gene3D" id="3.40.50.300">
    <property type="entry name" value="P-loop containing nucleotide triphosphate hydrolases"/>
    <property type="match status" value="1"/>
</dbReference>
<dbReference type="Pfam" id="PF08423">
    <property type="entry name" value="Rad51"/>
    <property type="match status" value="1"/>
</dbReference>
<reference evidence="8" key="1">
    <citation type="submission" date="2016-11" db="EMBL/GenBank/DDBJ databases">
        <title>Morphological switch to a resistant subpopulation in response to viral infection in a bloom-forming marine microalgae.</title>
        <authorList>
            <person name="Frada M.J."/>
            <person name="Shilo R."/>
            <person name="Ben-Dor S."/>
            <person name="Shemi A."/>
            <person name="Sabanay H."/>
            <person name="Vardi A."/>
        </authorList>
    </citation>
    <scope>NUCLEOTIDE SEQUENCE</scope>
</reference>
<dbReference type="InterPro" id="IPR013632">
    <property type="entry name" value="Rad51_C"/>
</dbReference>
<dbReference type="SUPFAM" id="SSF47794">
    <property type="entry name" value="Rad51 N-terminal domain-like"/>
    <property type="match status" value="1"/>
</dbReference>
<organism evidence="8">
    <name type="scientific">Emiliania huxleyi</name>
    <name type="common">Coccolithophore</name>
    <name type="synonym">Pontosphaera huxleyi</name>
    <dbReference type="NCBI Taxonomy" id="2903"/>
    <lineage>
        <taxon>Eukaryota</taxon>
        <taxon>Haptista</taxon>
        <taxon>Haptophyta</taxon>
        <taxon>Prymnesiophyceae</taxon>
        <taxon>Isochrysidales</taxon>
        <taxon>Noelaerhabdaceae</taxon>
        <taxon>Emiliania</taxon>
    </lineage>
</organism>
<dbReference type="GO" id="GO:0042148">
    <property type="term" value="P:DNA strand invasion"/>
    <property type="evidence" value="ECO:0007669"/>
    <property type="project" value="TreeGrafter"/>
</dbReference>
<dbReference type="InterPro" id="IPR027417">
    <property type="entry name" value="P-loop_NTPase"/>
</dbReference>
<evidence type="ECO:0000256" key="4">
    <source>
        <dbReference type="RuleBase" id="RU003422"/>
    </source>
</evidence>
<dbReference type="InterPro" id="IPR003593">
    <property type="entry name" value="AAA+_ATPase"/>
</dbReference>
<dbReference type="GO" id="GO:0003690">
    <property type="term" value="F:double-stranded DNA binding"/>
    <property type="evidence" value="ECO:0007669"/>
    <property type="project" value="TreeGrafter"/>
</dbReference>
<evidence type="ECO:0000256" key="3">
    <source>
        <dbReference type="ARBA" id="ARBA00023125"/>
    </source>
</evidence>
<dbReference type="PANTHER" id="PTHR22942:SF30">
    <property type="entry name" value="MEIOTIC RECOMBINATION PROTEIN DMC1_LIM15 HOMOLOG"/>
    <property type="match status" value="1"/>
</dbReference>
<dbReference type="NCBIfam" id="NF003301">
    <property type="entry name" value="PRK04301.1"/>
    <property type="match status" value="1"/>
</dbReference>
<name>A0A2H4MEA7_EMIHU</name>
<dbReference type="PIRSF" id="PIRSF005856">
    <property type="entry name" value="Rad51"/>
    <property type="match status" value="1"/>
</dbReference>
<sequence>MATTVRADQLQTPAHNPGASDETIWSPIDTLESVGIQRGDIKKFQEAGYHTADSILMTSARHLERIKGLSEAKVLKAQDSAGKVCRRLGFQSARAVREKRQSDVFHITTGSTELDNLLKGGIETGVVTEIVGEFRTGKTQLAMTLAVTSLMAQEQGGGNGAVLYLDSENAFSDERLAEIADRFGVDRDLADENVFVHNIYNEDNFEPAFKEAKRMIAEQQVSLVIVDSVMSVLRNEYQGRGELSARQQKLSQILYSIKRMAQEFNIAVVLTNQMCADPGCTFTNDAKKAVGGHVLAHLVNLRLYLRKGRGEQRIARIDKSCKHALGEATFELSAGGIMDVAQ</sequence>
<keyword evidence="2 4" id="KW-0067">ATP-binding</keyword>
<dbReference type="GO" id="GO:0005524">
    <property type="term" value="F:ATP binding"/>
    <property type="evidence" value="ECO:0007669"/>
    <property type="project" value="UniProtKB-KW"/>
</dbReference>
<dbReference type="GO" id="GO:0140664">
    <property type="term" value="F:ATP-dependent DNA damage sensor activity"/>
    <property type="evidence" value="ECO:0007669"/>
    <property type="project" value="InterPro"/>
</dbReference>
<dbReference type="PROSITE" id="PS50162">
    <property type="entry name" value="RECA_2"/>
    <property type="match status" value="1"/>
</dbReference>
<dbReference type="PROSITE" id="PS50163">
    <property type="entry name" value="RECA_3"/>
    <property type="match status" value="1"/>
</dbReference>
<dbReference type="AlphaFoldDB" id="A0A2H4MEA7"/>
<evidence type="ECO:0000256" key="5">
    <source>
        <dbReference type="SAM" id="MobiDB-lite"/>
    </source>
</evidence>
<evidence type="ECO:0000313" key="8">
    <source>
        <dbReference type="EMBL" id="ATI08924.1"/>
    </source>
</evidence>
<evidence type="ECO:0000256" key="2">
    <source>
        <dbReference type="ARBA" id="ARBA00022840"/>
    </source>
</evidence>
<evidence type="ECO:0000256" key="1">
    <source>
        <dbReference type="ARBA" id="ARBA00022741"/>
    </source>
</evidence>
<dbReference type="Gene3D" id="1.10.150.20">
    <property type="entry name" value="5' to 3' exonuclease, C-terminal subdomain"/>
    <property type="match status" value="1"/>
</dbReference>
<dbReference type="GO" id="GO:0003697">
    <property type="term" value="F:single-stranded DNA binding"/>
    <property type="evidence" value="ECO:0007669"/>
    <property type="project" value="TreeGrafter"/>
</dbReference>
<dbReference type="SUPFAM" id="SSF52540">
    <property type="entry name" value="P-loop containing nucleoside triphosphate hydrolases"/>
    <property type="match status" value="1"/>
</dbReference>
<dbReference type="InterPro" id="IPR020587">
    <property type="entry name" value="RecA_monomer-monomer_interface"/>
</dbReference>
<evidence type="ECO:0000259" key="7">
    <source>
        <dbReference type="PROSITE" id="PS50163"/>
    </source>
</evidence>
<dbReference type="GO" id="GO:0006312">
    <property type="term" value="P:mitotic recombination"/>
    <property type="evidence" value="ECO:0007669"/>
    <property type="project" value="TreeGrafter"/>
</dbReference>
<feature type="region of interest" description="Disordered" evidence="5">
    <location>
        <begin position="1"/>
        <end position="22"/>
    </location>
</feature>
<protein>
    <submittedName>
        <fullName evidence="8">DNA recombination protein</fullName>
    </submittedName>
</protein>
<evidence type="ECO:0000259" key="6">
    <source>
        <dbReference type="PROSITE" id="PS50162"/>
    </source>
</evidence>
<keyword evidence="1 4" id="KW-0547">Nucleotide-binding</keyword>
<gene>
    <name evidence="8" type="primary">DMC1</name>
</gene>
<feature type="domain" description="RecA family profile 1" evidence="6">
    <location>
        <begin position="103"/>
        <end position="274"/>
    </location>
</feature>
<comment type="similarity">
    <text evidence="4">Belongs to the RecA family.</text>
</comment>
<accession>A0A2H4MEA7</accession>
<dbReference type="InterPro" id="IPR016467">
    <property type="entry name" value="DNA_recomb/repair_RecA-like"/>
</dbReference>
<dbReference type="InterPro" id="IPR010995">
    <property type="entry name" value="DNA_repair_Rad51/TF_NusA_a-hlx"/>
</dbReference>
<dbReference type="SMART" id="SM00382">
    <property type="entry name" value="AAA"/>
    <property type="match status" value="1"/>
</dbReference>
<dbReference type="PANTHER" id="PTHR22942">
    <property type="entry name" value="RECA/RAD51/RADA DNA STRAND-PAIRING FAMILY MEMBER"/>
    <property type="match status" value="1"/>
</dbReference>
<proteinExistence type="evidence at transcript level"/>
<dbReference type="EMBL" id="KY224383">
    <property type="protein sequence ID" value="ATI08924.1"/>
    <property type="molecule type" value="mRNA"/>
</dbReference>
<dbReference type="GO" id="GO:0000730">
    <property type="term" value="P:DNA recombinase assembly"/>
    <property type="evidence" value="ECO:0007669"/>
    <property type="project" value="TreeGrafter"/>
</dbReference>
<dbReference type="InterPro" id="IPR020588">
    <property type="entry name" value="RecA_ATP-bd"/>
</dbReference>